<organism evidence="1 2">
    <name type="scientific">Thalassomonas viridans</name>
    <dbReference type="NCBI Taxonomy" id="137584"/>
    <lineage>
        <taxon>Bacteria</taxon>
        <taxon>Pseudomonadati</taxon>
        <taxon>Pseudomonadota</taxon>
        <taxon>Gammaproteobacteria</taxon>
        <taxon>Alteromonadales</taxon>
        <taxon>Colwelliaceae</taxon>
        <taxon>Thalassomonas</taxon>
    </lineage>
</organism>
<name>A0AAF0C994_9GAMM</name>
<keyword evidence="2" id="KW-1185">Reference proteome</keyword>
<dbReference type="AlphaFoldDB" id="A0AAF0C994"/>
<proteinExistence type="predicted"/>
<dbReference type="KEGG" id="tvd:SG34_010405"/>
<gene>
    <name evidence="1" type="ORF">SG34_010405</name>
</gene>
<evidence type="ECO:0000313" key="1">
    <source>
        <dbReference type="EMBL" id="WDE07257.1"/>
    </source>
</evidence>
<dbReference type="Proteomes" id="UP000032352">
    <property type="component" value="Chromosome"/>
</dbReference>
<reference evidence="1 2" key="1">
    <citation type="journal article" date="2015" name="Genome Announc.">
        <title>Draft Genome Sequences of Marine Isolates of Thalassomonas viridans and Thalassomonas actiniarum.</title>
        <authorList>
            <person name="Olonade I."/>
            <person name="van Zyl L.J."/>
            <person name="Trindade M."/>
        </authorList>
    </citation>
    <scope>NUCLEOTIDE SEQUENCE [LARGE SCALE GENOMIC DNA]</scope>
    <source>
        <strain evidence="1 2">XOM25</strain>
    </source>
</reference>
<reference evidence="1 2" key="2">
    <citation type="journal article" date="2022" name="Mar. Drugs">
        <title>Bioassay-Guided Fractionation Leads to the Detection of Cholic Acid Generated by the Rare Thalassomonas sp.</title>
        <authorList>
            <person name="Pheiffer F."/>
            <person name="Schneider Y.K."/>
            <person name="Hansen E.H."/>
            <person name="Andersen J.H."/>
            <person name="Isaksson J."/>
            <person name="Busche T."/>
            <person name="R C."/>
            <person name="Kalinowski J."/>
            <person name="Zyl L.V."/>
            <person name="Trindade M."/>
        </authorList>
    </citation>
    <scope>NUCLEOTIDE SEQUENCE [LARGE SCALE GENOMIC DNA]</scope>
    <source>
        <strain evidence="1 2">XOM25</strain>
    </source>
</reference>
<evidence type="ECO:0000313" key="2">
    <source>
        <dbReference type="Proteomes" id="UP000032352"/>
    </source>
</evidence>
<accession>A0AAF0C994</accession>
<dbReference type="RefSeq" id="WP_044840694.1">
    <property type="nucleotide sequence ID" value="NZ_CP059733.1"/>
</dbReference>
<protein>
    <submittedName>
        <fullName evidence="1">Uncharacterized protein</fullName>
    </submittedName>
</protein>
<dbReference type="EMBL" id="CP059733">
    <property type="protein sequence ID" value="WDE07257.1"/>
    <property type="molecule type" value="Genomic_DNA"/>
</dbReference>
<sequence length="184" mass="20344">MANNTLELTTTQNKYFRLILACGYDQATSRKQLQLSTQDDKVVVENVLKQLKELGLIRLTDTWVVNLSAAGKKYAGNEQSIHIKAASEQDSCSLPGPVPLPVAKVTPKPRKTRKKTTKQTEKPVFSSINQLENKLKVQLQPIGELDLKCKVLTRLSGILDQEISDVLTDIKQDLTAINASATTI</sequence>